<keyword evidence="4" id="KW-1185">Reference proteome</keyword>
<feature type="chain" id="PRO_5047052198" evidence="1">
    <location>
        <begin position="26"/>
        <end position="411"/>
    </location>
</feature>
<reference evidence="3 4" key="1">
    <citation type="submission" date="2019-10" db="EMBL/GenBank/DDBJ databases">
        <title>Streptomyces tenebrisbrunneis sp.nov., an endogenous actinomycete isolated from of Lycium ruthenicum.</title>
        <authorList>
            <person name="Ma L."/>
        </authorList>
    </citation>
    <scope>NUCLEOTIDE SEQUENCE [LARGE SCALE GENOMIC DNA]</scope>
    <source>
        <strain evidence="3 4">TRM 66187</strain>
    </source>
</reference>
<sequence>MRRTFVTLTAITAALGIAAGATATAADRSPGDAGRDAGPVSRATLQHDADALLDLGAPGVLVALDTPGRDITVRSGYGNVDRKTPVPWNARFRIGSYTKTFVAATVLHLAGEGKLSLDDTVEDWLPGLVRGHGHDADAITVRMLLQHTSGLPDYVAGLPHLFLEEEFEARRFETVTAGEAVRTGLRLDPEDQDTSPGEWSYSNTNYALIGMIIERAAGHSWQHEVRERIIEPLGLRHTYAPDTFPFIPGPHAVGYQRFAEKGLEADPEDPRYGEAVDVTVQNPSWGGAAGEMISTAEDANRFLRALLGGEVLRPAELAEMKKTVRADKFDGPWPGARYGLGLMWVPNSCGGSWSHGGDIPGYKTRNGVTPDGSRSVVVSLNTDSMVPKPGVTAPAGDEAADLIDHALCGTG</sequence>
<evidence type="ECO:0000313" key="4">
    <source>
        <dbReference type="Proteomes" id="UP000621266"/>
    </source>
</evidence>
<evidence type="ECO:0000313" key="3">
    <source>
        <dbReference type="EMBL" id="KAF4406756.1"/>
    </source>
</evidence>
<dbReference type="Proteomes" id="UP000621266">
    <property type="component" value="Unassembled WGS sequence"/>
</dbReference>
<gene>
    <name evidence="3" type="ORF">GCU69_23190</name>
</gene>
<dbReference type="PANTHER" id="PTHR46825:SF7">
    <property type="entry name" value="D-ALANYL-D-ALANINE CARBOXYPEPTIDASE"/>
    <property type="match status" value="1"/>
</dbReference>
<accession>A0ABQ7FCE2</accession>
<dbReference type="Pfam" id="PF00144">
    <property type="entry name" value="Beta-lactamase"/>
    <property type="match status" value="1"/>
</dbReference>
<dbReference type="SUPFAM" id="SSF56601">
    <property type="entry name" value="beta-lactamase/transpeptidase-like"/>
    <property type="match status" value="1"/>
</dbReference>
<dbReference type="RefSeq" id="WP_156207054.1">
    <property type="nucleotide sequence ID" value="NZ_WHPN01000351.1"/>
</dbReference>
<feature type="signal peptide" evidence="1">
    <location>
        <begin position="1"/>
        <end position="25"/>
    </location>
</feature>
<dbReference type="InterPro" id="IPR050491">
    <property type="entry name" value="AmpC-like"/>
</dbReference>
<name>A0ABQ7FCE2_9ACTN</name>
<dbReference type="Gene3D" id="3.40.710.10">
    <property type="entry name" value="DD-peptidase/beta-lactamase superfamily"/>
    <property type="match status" value="1"/>
</dbReference>
<keyword evidence="1" id="KW-0732">Signal</keyword>
<dbReference type="PANTHER" id="PTHR46825">
    <property type="entry name" value="D-ALANYL-D-ALANINE-CARBOXYPEPTIDASE/ENDOPEPTIDASE AMPH"/>
    <property type="match status" value="1"/>
</dbReference>
<evidence type="ECO:0000259" key="2">
    <source>
        <dbReference type="Pfam" id="PF00144"/>
    </source>
</evidence>
<proteinExistence type="predicted"/>
<protein>
    <submittedName>
        <fullName evidence="3">Beta-lactamase family protein</fullName>
    </submittedName>
</protein>
<organism evidence="3 4">
    <name type="scientific">Streptomyces lycii</name>
    <dbReference type="NCBI Taxonomy" id="2654337"/>
    <lineage>
        <taxon>Bacteria</taxon>
        <taxon>Bacillati</taxon>
        <taxon>Actinomycetota</taxon>
        <taxon>Actinomycetes</taxon>
        <taxon>Kitasatosporales</taxon>
        <taxon>Streptomycetaceae</taxon>
        <taxon>Streptomyces</taxon>
    </lineage>
</organism>
<dbReference type="InterPro" id="IPR001466">
    <property type="entry name" value="Beta-lactam-related"/>
</dbReference>
<dbReference type="InterPro" id="IPR012338">
    <property type="entry name" value="Beta-lactam/transpept-like"/>
</dbReference>
<evidence type="ECO:0000256" key="1">
    <source>
        <dbReference type="SAM" id="SignalP"/>
    </source>
</evidence>
<feature type="domain" description="Beta-lactamase-related" evidence="2">
    <location>
        <begin position="55"/>
        <end position="397"/>
    </location>
</feature>
<comment type="caution">
    <text evidence="3">The sequence shown here is derived from an EMBL/GenBank/DDBJ whole genome shotgun (WGS) entry which is preliminary data.</text>
</comment>
<dbReference type="EMBL" id="WHPN01000351">
    <property type="protein sequence ID" value="KAF4406756.1"/>
    <property type="molecule type" value="Genomic_DNA"/>
</dbReference>